<keyword evidence="2" id="KW-1185">Reference proteome</keyword>
<dbReference type="AlphaFoldDB" id="A0A4Y3RI01"/>
<comment type="caution">
    <text evidence="1">The sequence shown here is derived from an EMBL/GenBank/DDBJ whole genome shotgun (WGS) entry which is preliminary data.</text>
</comment>
<dbReference type="Proteomes" id="UP000315226">
    <property type="component" value="Unassembled WGS sequence"/>
</dbReference>
<dbReference type="EMBL" id="BJMN01000017">
    <property type="protein sequence ID" value="GEB57376.1"/>
    <property type="molecule type" value="Genomic_DNA"/>
</dbReference>
<name>A0A4Y3RI01_9ACTN</name>
<gene>
    <name evidence="1" type="ORF">SGA01_29810</name>
</gene>
<evidence type="ECO:0000313" key="1">
    <source>
        <dbReference type="EMBL" id="GEB57376.1"/>
    </source>
</evidence>
<sequence length="111" mass="11856">MGVGGRLDDWVFAIPASIRSVADELDVRVGLLEETVVAMVHGRAERGYEGALDVGVGCIRLDGVPCQMQGVRHEHVPVRLTMGVVGVHSAVSSGRAVQEPGWRAEEGNGRR</sequence>
<reference evidence="1 2" key="1">
    <citation type="submission" date="2019-06" db="EMBL/GenBank/DDBJ databases">
        <title>Whole genome shotgun sequence of Streptomyces gardneri NBRC 12865.</title>
        <authorList>
            <person name="Hosoyama A."/>
            <person name="Uohara A."/>
            <person name="Ohji S."/>
            <person name="Ichikawa N."/>
        </authorList>
    </citation>
    <scope>NUCLEOTIDE SEQUENCE [LARGE SCALE GENOMIC DNA]</scope>
    <source>
        <strain evidence="1 2">NBRC 12865</strain>
    </source>
</reference>
<dbReference type="RefSeq" id="WP_141296935.1">
    <property type="nucleotide sequence ID" value="NZ_BJMN01000017.1"/>
</dbReference>
<evidence type="ECO:0000313" key="2">
    <source>
        <dbReference type="Proteomes" id="UP000315226"/>
    </source>
</evidence>
<protein>
    <submittedName>
        <fullName evidence="1">Uncharacterized protein</fullName>
    </submittedName>
</protein>
<organism evidence="1 2">
    <name type="scientific">Streptomyces gardneri</name>
    <dbReference type="NCBI Taxonomy" id="66892"/>
    <lineage>
        <taxon>Bacteria</taxon>
        <taxon>Bacillati</taxon>
        <taxon>Actinomycetota</taxon>
        <taxon>Actinomycetes</taxon>
        <taxon>Kitasatosporales</taxon>
        <taxon>Streptomycetaceae</taxon>
        <taxon>Streptomyces</taxon>
    </lineage>
</organism>
<accession>A0A4Y3RI01</accession>
<proteinExistence type="predicted"/>